<name>A0A6B8RLN0_9BACL</name>
<proteinExistence type="inferred from homology"/>
<comment type="pathway">
    <text evidence="2 11">Carbohydrate biosynthesis; gluconeogenesis.</text>
</comment>
<evidence type="ECO:0000256" key="10">
    <source>
        <dbReference type="ARBA" id="ARBA00049406"/>
    </source>
</evidence>
<dbReference type="Pfam" id="PF03315">
    <property type="entry name" value="SDH_beta"/>
    <property type="match status" value="1"/>
</dbReference>
<dbReference type="Gene3D" id="3.30.70.260">
    <property type="match status" value="1"/>
</dbReference>
<dbReference type="OrthoDB" id="9813137at2"/>
<dbReference type="KEGG" id="ppsc:EHS13_16910"/>
<dbReference type="PANTHER" id="PTHR30182">
    <property type="entry name" value="L-SERINE DEHYDRATASE"/>
    <property type="match status" value="1"/>
</dbReference>
<dbReference type="GO" id="GO:0006094">
    <property type="term" value="P:gluconeogenesis"/>
    <property type="evidence" value="ECO:0007669"/>
    <property type="project" value="UniProtKB-UniRule"/>
</dbReference>
<evidence type="ECO:0000313" key="14">
    <source>
        <dbReference type="EMBL" id="QGQ96443.1"/>
    </source>
</evidence>
<accession>A0A6B8RLN0</accession>
<evidence type="ECO:0000256" key="9">
    <source>
        <dbReference type="ARBA" id="ARBA00023239"/>
    </source>
</evidence>
<sequence>MRFKDVFSIIGPAMIGPSSSHTAGAVRLGRVARHILAEVPQKAEITFYGSFAETYQGHGTDYAIIGGLLDYETFDQRIATSLATAEQMGIEISFKRGKALVAHPNTVLMHLTSKTHEVKVVGSSIGGGTIEINHINNFDVNFSGSYPTLLIFHLDRPGMVAELAQILLKKNINIAYMDIDRKGRSSEALTALELDSSISTELIDEISRIPSVTNVSKVDITGGVSQ</sequence>
<dbReference type="SUPFAM" id="SSF55021">
    <property type="entry name" value="ACT-like"/>
    <property type="match status" value="1"/>
</dbReference>
<evidence type="ECO:0000256" key="8">
    <source>
        <dbReference type="ARBA" id="ARBA00023014"/>
    </source>
</evidence>
<keyword evidence="4 11" id="KW-0312">Gluconeogenesis</keyword>
<dbReference type="Gene3D" id="3.30.1330.90">
    <property type="entry name" value="D-3-phosphoglycerate dehydrogenase, domain 3"/>
    <property type="match status" value="1"/>
</dbReference>
<evidence type="ECO:0000256" key="12">
    <source>
        <dbReference type="RuleBase" id="RU366059"/>
    </source>
</evidence>
<feature type="domain" description="ACT" evidence="13">
    <location>
        <begin position="148"/>
        <end position="223"/>
    </location>
</feature>
<dbReference type="SUPFAM" id="SSF143548">
    <property type="entry name" value="Serine metabolism enzymes domain"/>
    <property type="match status" value="1"/>
</dbReference>
<dbReference type="RefSeq" id="WP_155701479.1">
    <property type="nucleotide sequence ID" value="NZ_CP034235.1"/>
</dbReference>
<reference evidence="15" key="1">
    <citation type="submission" date="2018-11" db="EMBL/GenBank/DDBJ databases">
        <title>Complete genome sequence of Paenibacillus sp. ML311-T8.</title>
        <authorList>
            <person name="Nam Y.-D."/>
            <person name="Kang J."/>
            <person name="Chung W.-H."/>
            <person name="Park Y.S."/>
        </authorList>
    </citation>
    <scope>NUCLEOTIDE SEQUENCE [LARGE SCALE GENOMIC DNA]</scope>
    <source>
        <strain evidence="15">ML311-T8</strain>
    </source>
</reference>
<keyword evidence="15" id="KW-1185">Reference proteome</keyword>
<dbReference type="InterPro" id="IPR005131">
    <property type="entry name" value="Ser_deHydtase_bsu"/>
</dbReference>
<dbReference type="InterPro" id="IPR029009">
    <property type="entry name" value="ASB_dom_sf"/>
</dbReference>
<dbReference type="CDD" id="cd04903">
    <property type="entry name" value="ACT_LSD"/>
    <property type="match status" value="1"/>
</dbReference>
<comment type="catalytic activity">
    <reaction evidence="10 11 12">
        <text>L-serine = pyruvate + NH4(+)</text>
        <dbReference type="Rhea" id="RHEA:19169"/>
        <dbReference type="ChEBI" id="CHEBI:15361"/>
        <dbReference type="ChEBI" id="CHEBI:28938"/>
        <dbReference type="ChEBI" id="CHEBI:33384"/>
        <dbReference type="EC" id="4.3.1.17"/>
    </reaction>
</comment>
<dbReference type="InterPro" id="IPR045865">
    <property type="entry name" value="ACT-like_dom_sf"/>
</dbReference>
<evidence type="ECO:0000256" key="2">
    <source>
        <dbReference type="ARBA" id="ARBA00004742"/>
    </source>
</evidence>
<dbReference type="AlphaFoldDB" id="A0A6B8RLN0"/>
<dbReference type="NCBIfam" id="TIGR00719">
    <property type="entry name" value="sda_beta"/>
    <property type="match status" value="1"/>
</dbReference>
<evidence type="ECO:0000259" key="13">
    <source>
        <dbReference type="PROSITE" id="PS51671"/>
    </source>
</evidence>
<keyword evidence="5 11" id="KW-0004">4Fe-4S</keyword>
<evidence type="ECO:0000256" key="7">
    <source>
        <dbReference type="ARBA" id="ARBA00023004"/>
    </source>
</evidence>
<evidence type="ECO:0000256" key="11">
    <source>
        <dbReference type="PIRNR" id="PIRNR036692"/>
    </source>
</evidence>
<dbReference type="GO" id="GO:0051539">
    <property type="term" value="F:4 iron, 4 sulfur cluster binding"/>
    <property type="evidence" value="ECO:0007669"/>
    <property type="project" value="UniProtKB-UniRule"/>
</dbReference>
<dbReference type="InterPro" id="IPR051318">
    <property type="entry name" value="Fe-S_L-Ser"/>
</dbReference>
<keyword evidence="8 11" id="KW-0411">Iron-sulfur</keyword>
<dbReference type="UniPathway" id="UPA00138"/>
<organism evidence="14 15">
    <name type="scientific">Paenibacillus psychroresistens</name>
    <dbReference type="NCBI Taxonomy" id="1778678"/>
    <lineage>
        <taxon>Bacteria</taxon>
        <taxon>Bacillati</taxon>
        <taxon>Bacillota</taxon>
        <taxon>Bacilli</taxon>
        <taxon>Bacillales</taxon>
        <taxon>Paenibacillaceae</taxon>
        <taxon>Paenibacillus</taxon>
    </lineage>
</organism>
<comment type="similarity">
    <text evidence="3 11 12">Belongs to the iron-sulfur dependent L-serine dehydratase family.</text>
</comment>
<dbReference type="PROSITE" id="PS51671">
    <property type="entry name" value="ACT"/>
    <property type="match status" value="1"/>
</dbReference>
<gene>
    <name evidence="14" type="primary">sdaAB</name>
    <name evidence="14" type="ORF">EHS13_16910</name>
</gene>
<dbReference type="GO" id="GO:0046872">
    <property type="term" value="F:metal ion binding"/>
    <property type="evidence" value="ECO:0007669"/>
    <property type="project" value="UniProtKB-UniRule"/>
</dbReference>
<evidence type="ECO:0000313" key="15">
    <source>
        <dbReference type="Proteomes" id="UP000426246"/>
    </source>
</evidence>
<dbReference type="InterPro" id="IPR002912">
    <property type="entry name" value="ACT_dom"/>
</dbReference>
<evidence type="ECO:0000256" key="1">
    <source>
        <dbReference type="ARBA" id="ARBA00001966"/>
    </source>
</evidence>
<dbReference type="InterPro" id="IPR004643">
    <property type="entry name" value="Fe-S_L-Ser_bsu"/>
</dbReference>
<evidence type="ECO:0000256" key="3">
    <source>
        <dbReference type="ARBA" id="ARBA00008636"/>
    </source>
</evidence>
<evidence type="ECO:0000256" key="6">
    <source>
        <dbReference type="ARBA" id="ARBA00022723"/>
    </source>
</evidence>
<dbReference type="Proteomes" id="UP000426246">
    <property type="component" value="Chromosome"/>
</dbReference>
<protein>
    <recommendedName>
        <fullName evidence="11">L-serine deaminase</fullName>
    </recommendedName>
</protein>
<evidence type="ECO:0000256" key="5">
    <source>
        <dbReference type="ARBA" id="ARBA00022485"/>
    </source>
</evidence>
<dbReference type="PANTHER" id="PTHR30182:SF12">
    <property type="entry name" value="L-SERINE DEHYDRATASE, BETA CHAIN-RELATED"/>
    <property type="match status" value="1"/>
</dbReference>
<dbReference type="GO" id="GO:0003941">
    <property type="term" value="F:L-serine ammonia-lyase activity"/>
    <property type="evidence" value="ECO:0007669"/>
    <property type="project" value="UniProtKB-UniRule"/>
</dbReference>
<evidence type="ECO:0000256" key="4">
    <source>
        <dbReference type="ARBA" id="ARBA00022432"/>
    </source>
</evidence>
<dbReference type="Pfam" id="PF01842">
    <property type="entry name" value="ACT"/>
    <property type="match status" value="1"/>
</dbReference>
<keyword evidence="9 11" id="KW-0456">Lyase</keyword>
<dbReference type="EMBL" id="CP034235">
    <property type="protein sequence ID" value="QGQ96443.1"/>
    <property type="molecule type" value="Genomic_DNA"/>
</dbReference>
<keyword evidence="7 11" id="KW-0408">Iron</keyword>
<keyword evidence="6 11" id="KW-0479">Metal-binding</keyword>
<comment type="cofactor">
    <cofactor evidence="1 12">
        <name>[4Fe-4S] cluster</name>
        <dbReference type="ChEBI" id="CHEBI:49883"/>
    </cofactor>
</comment>
<dbReference type="PIRSF" id="PIRSF036692">
    <property type="entry name" value="SDH_B"/>
    <property type="match status" value="1"/>
</dbReference>